<dbReference type="EMBL" id="JADEYC010000022">
    <property type="protein sequence ID" value="MBE9375582.1"/>
    <property type="molecule type" value="Genomic_DNA"/>
</dbReference>
<dbReference type="GO" id="GO:0004176">
    <property type="term" value="F:ATP-dependent peptidase activity"/>
    <property type="evidence" value="ECO:0007669"/>
    <property type="project" value="InterPro"/>
</dbReference>
<reference evidence="1" key="1">
    <citation type="submission" date="2020-10" db="EMBL/GenBank/DDBJ databases">
        <title>Diversity and distribution of actinomycetes associated with coral in the coast of Hainan.</title>
        <authorList>
            <person name="Li F."/>
        </authorList>
    </citation>
    <scope>NUCLEOTIDE SEQUENCE</scope>
    <source>
        <strain evidence="1">HNM0983</strain>
    </source>
</reference>
<dbReference type="InterPro" id="IPR037219">
    <property type="entry name" value="Peptidase_M41-like"/>
</dbReference>
<sequence>MQTAPAYADPRFDGIDDPELMMPAAAHEAGHAIAALAAGFPVREMRLWREGGDRVTGYALIEHSDDPEGDELNGALITAVAGHEAEAHWLTENHGFQFLGFRDRSGALSAARPGCCDDLRLFRTLRRGHRDALTEPAARVRARALLTRRWRRVERLALRLARHGHLGNTTA</sequence>
<keyword evidence="2" id="KW-1185">Reference proteome</keyword>
<accession>A0A929BDN0</accession>
<evidence type="ECO:0000313" key="1">
    <source>
        <dbReference type="EMBL" id="MBE9375582.1"/>
    </source>
</evidence>
<evidence type="ECO:0000313" key="2">
    <source>
        <dbReference type="Proteomes" id="UP000598360"/>
    </source>
</evidence>
<dbReference type="Proteomes" id="UP000598360">
    <property type="component" value="Unassembled WGS sequence"/>
</dbReference>
<dbReference type="GO" id="GO:0004222">
    <property type="term" value="F:metalloendopeptidase activity"/>
    <property type="evidence" value="ECO:0007669"/>
    <property type="project" value="InterPro"/>
</dbReference>
<dbReference type="GO" id="GO:0005524">
    <property type="term" value="F:ATP binding"/>
    <property type="evidence" value="ECO:0007669"/>
    <property type="project" value="InterPro"/>
</dbReference>
<protein>
    <recommendedName>
        <fullName evidence="3">Peptidase M41 domain-containing protein</fullName>
    </recommendedName>
</protein>
<dbReference type="RefSeq" id="WP_193929034.1">
    <property type="nucleotide sequence ID" value="NZ_JADEYC010000022.1"/>
</dbReference>
<dbReference type="GO" id="GO:0006508">
    <property type="term" value="P:proteolysis"/>
    <property type="evidence" value="ECO:0007669"/>
    <property type="project" value="InterPro"/>
</dbReference>
<proteinExistence type="predicted"/>
<comment type="caution">
    <text evidence="1">The sequence shown here is derived from an EMBL/GenBank/DDBJ whole genome shotgun (WGS) entry which is preliminary data.</text>
</comment>
<dbReference type="AlphaFoldDB" id="A0A929BDN0"/>
<evidence type="ECO:0008006" key="3">
    <source>
        <dbReference type="Google" id="ProtNLM"/>
    </source>
</evidence>
<dbReference type="SUPFAM" id="SSF140990">
    <property type="entry name" value="FtsH protease domain-like"/>
    <property type="match status" value="1"/>
</dbReference>
<gene>
    <name evidence="1" type="ORF">IQ251_14105</name>
</gene>
<name>A0A929BDN0_9PSEU</name>
<dbReference type="Gene3D" id="1.20.58.760">
    <property type="entry name" value="Peptidase M41"/>
    <property type="match status" value="1"/>
</dbReference>
<organism evidence="1 2">
    <name type="scientific">Saccharopolyspora montiporae</name>
    <dbReference type="NCBI Taxonomy" id="2781240"/>
    <lineage>
        <taxon>Bacteria</taxon>
        <taxon>Bacillati</taxon>
        <taxon>Actinomycetota</taxon>
        <taxon>Actinomycetes</taxon>
        <taxon>Pseudonocardiales</taxon>
        <taxon>Pseudonocardiaceae</taxon>
        <taxon>Saccharopolyspora</taxon>
    </lineage>
</organism>